<feature type="domain" description="RNase III" evidence="11">
    <location>
        <begin position="81"/>
        <end position="279"/>
    </location>
</feature>
<evidence type="ECO:0000259" key="10">
    <source>
        <dbReference type="PROSITE" id="PS50137"/>
    </source>
</evidence>
<reference evidence="12 13" key="1">
    <citation type="submission" date="2013-03" db="EMBL/GenBank/DDBJ databases">
        <title>The Genome Sequence of Phialophora europaea CBS 101466.</title>
        <authorList>
            <consortium name="The Broad Institute Genomics Platform"/>
            <person name="Cuomo C."/>
            <person name="de Hoog S."/>
            <person name="Gorbushina A."/>
            <person name="Walker B."/>
            <person name="Young S.K."/>
            <person name="Zeng Q."/>
            <person name="Gargeya S."/>
            <person name="Fitzgerald M."/>
            <person name="Haas B."/>
            <person name="Abouelleil A."/>
            <person name="Allen A.W."/>
            <person name="Alvarado L."/>
            <person name="Arachchi H.M."/>
            <person name="Berlin A.M."/>
            <person name="Chapman S.B."/>
            <person name="Gainer-Dewar J."/>
            <person name="Goldberg J."/>
            <person name="Griggs A."/>
            <person name="Gujja S."/>
            <person name="Hansen M."/>
            <person name="Howarth C."/>
            <person name="Imamovic A."/>
            <person name="Ireland A."/>
            <person name="Larimer J."/>
            <person name="McCowan C."/>
            <person name="Murphy C."/>
            <person name="Pearson M."/>
            <person name="Poon T.W."/>
            <person name="Priest M."/>
            <person name="Roberts A."/>
            <person name="Saif S."/>
            <person name="Shea T."/>
            <person name="Sisk P."/>
            <person name="Sykes S."/>
            <person name="Wortman J."/>
            <person name="Nusbaum C."/>
            <person name="Birren B."/>
        </authorList>
    </citation>
    <scope>NUCLEOTIDE SEQUENCE [LARGE SCALE GENOMIC DNA]</scope>
    <source>
        <strain evidence="12 13">CBS 101466</strain>
    </source>
</reference>
<keyword evidence="4" id="KW-0496">Mitochondrion</keyword>
<evidence type="ECO:0000256" key="8">
    <source>
        <dbReference type="PROSITE-ProRule" id="PRU00266"/>
    </source>
</evidence>
<dbReference type="InterPro" id="IPR044443">
    <property type="entry name" value="Ribosomal_mL44_DSRM_fung"/>
</dbReference>
<keyword evidence="2 8" id="KW-0694">RNA-binding</keyword>
<evidence type="ECO:0000256" key="6">
    <source>
        <dbReference type="ARBA" id="ARBA00024034"/>
    </source>
</evidence>
<comment type="similarity">
    <text evidence="6">Belongs to the ribonuclease III family. Mitochondrion-specific ribosomal protein mL44 subfamily.</text>
</comment>
<keyword evidence="3" id="KW-0689">Ribosomal protein</keyword>
<dbReference type="eggNOG" id="KOG3769">
    <property type="taxonomic scope" value="Eukaryota"/>
</dbReference>
<dbReference type="PROSITE" id="PS50137">
    <property type="entry name" value="DS_RBD"/>
    <property type="match status" value="1"/>
</dbReference>
<dbReference type="GO" id="GO:0006396">
    <property type="term" value="P:RNA processing"/>
    <property type="evidence" value="ECO:0007669"/>
    <property type="project" value="InterPro"/>
</dbReference>
<dbReference type="SUPFAM" id="SSF54768">
    <property type="entry name" value="dsRNA-binding domain-like"/>
    <property type="match status" value="1"/>
</dbReference>
<evidence type="ECO:0000256" key="7">
    <source>
        <dbReference type="ARBA" id="ARBA00035187"/>
    </source>
</evidence>
<dbReference type="FunCoup" id="W2S6G8">
    <property type="interactions" value="393"/>
</dbReference>
<dbReference type="Pfam" id="PF22892">
    <property type="entry name" value="DSRM_MRPL44"/>
    <property type="match status" value="1"/>
</dbReference>
<dbReference type="Gene3D" id="3.30.160.20">
    <property type="match status" value="1"/>
</dbReference>
<dbReference type="RefSeq" id="XP_008715364.1">
    <property type="nucleotide sequence ID" value="XM_008717142.1"/>
</dbReference>
<dbReference type="InterPro" id="IPR036389">
    <property type="entry name" value="RNase_III_sf"/>
</dbReference>
<proteinExistence type="inferred from homology"/>
<dbReference type="GO" id="GO:0005739">
    <property type="term" value="C:mitochondrion"/>
    <property type="evidence" value="ECO:0007669"/>
    <property type="project" value="TreeGrafter"/>
</dbReference>
<dbReference type="PANTHER" id="PTHR11207:SF32">
    <property type="entry name" value="LARGE RIBOSOMAL SUBUNIT PROTEIN ML44"/>
    <property type="match status" value="1"/>
</dbReference>
<dbReference type="InParanoid" id="W2S6G8"/>
<dbReference type="GO" id="GO:0003725">
    <property type="term" value="F:double-stranded RNA binding"/>
    <property type="evidence" value="ECO:0007669"/>
    <property type="project" value="InterPro"/>
</dbReference>
<gene>
    <name evidence="12" type="ORF">HMPREF1541_02787</name>
</gene>
<dbReference type="PANTHER" id="PTHR11207">
    <property type="entry name" value="RIBONUCLEASE III"/>
    <property type="match status" value="1"/>
</dbReference>
<dbReference type="InterPro" id="IPR000999">
    <property type="entry name" value="RNase_III_dom"/>
</dbReference>
<dbReference type="STRING" id="1220924.W2S6G8"/>
<dbReference type="InterPro" id="IPR014720">
    <property type="entry name" value="dsRBD_dom"/>
</dbReference>
<dbReference type="FunFam" id="3.30.160.20:FF:000043">
    <property type="entry name" value="60S ribosomal protein L3"/>
    <property type="match status" value="1"/>
</dbReference>
<keyword evidence="13" id="KW-1185">Reference proteome</keyword>
<comment type="subcellular location">
    <subcellularLocation>
        <location evidence="1">Mitochondrion</location>
    </subcellularLocation>
</comment>
<evidence type="ECO:0000256" key="5">
    <source>
        <dbReference type="ARBA" id="ARBA00023274"/>
    </source>
</evidence>
<accession>W2S6G8</accession>
<dbReference type="GO" id="GO:0004525">
    <property type="term" value="F:ribonuclease III activity"/>
    <property type="evidence" value="ECO:0007669"/>
    <property type="project" value="InterPro"/>
</dbReference>
<evidence type="ECO:0000313" key="12">
    <source>
        <dbReference type="EMBL" id="ETN43628.1"/>
    </source>
</evidence>
<evidence type="ECO:0000256" key="9">
    <source>
        <dbReference type="SAM" id="MobiDB-lite"/>
    </source>
</evidence>
<evidence type="ECO:0000313" key="13">
    <source>
        <dbReference type="Proteomes" id="UP000030752"/>
    </source>
</evidence>
<dbReference type="GO" id="GO:0003735">
    <property type="term" value="F:structural constituent of ribosome"/>
    <property type="evidence" value="ECO:0007669"/>
    <property type="project" value="TreeGrafter"/>
</dbReference>
<dbReference type="PROSITE" id="PS50142">
    <property type="entry name" value="RNASE_3_2"/>
    <property type="match status" value="1"/>
</dbReference>
<dbReference type="CDD" id="cd19873">
    <property type="entry name" value="DSRM_MRPL3_like"/>
    <property type="match status" value="1"/>
</dbReference>
<evidence type="ECO:0000259" key="11">
    <source>
        <dbReference type="PROSITE" id="PS50142"/>
    </source>
</evidence>
<dbReference type="OrthoDB" id="67027at2759"/>
<dbReference type="AlphaFoldDB" id="W2S6G8"/>
<dbReference type="Gene3D" id="1.10.1520.10">
    <property type="entry name" value="Ribonuclease III domain"/>
    <property type="match status" value="1"/>
</dbReference>
<sequence>MKRLRLQIWSGSVLSPRTRPSSYDLSASLYSLQRCRHQTTASLSSSAAFNASDLPPSMAPTIDLTNLPSPPVSAARESPKLAALHARLSLPQKLPLESLARTLVDSSADPSPRFNNASLAVLGGDLLSYYTSEYIIAQYPRLPLAVVFAAMYAYCGPKALTAITREWGVQYAAHPGSEVDPGYLQFTRLPPEPKDTDFKLGPETIGTTREGSGPTGHYRRGISMRAIYSDAFGDMQNSRHAPESMHEVEEEVVQKGVTAEKASTNFVRAVMGAIYLHAGRAAAKQFFRDHFRSRQLNMASLFQFRNPNRDLSKLCQREGFQSPVARILAETGRKSRHPVFIVGVFSGNDKLGEGAGASLDEAKTRASVAALKGWYLYSPLEVRVPSDTEESGAKPWDPIMVDSGDVVA</sequence>
<feature type="region of interest" description="Disordered" evidence="9">
    <location>
        <begin position="195"/>
        <end position="216"/>
    </location>
</feature>
<evidence type="ECO:0000256" key="1">
    <source>
        <dbReference type="ARBA" id="ARBA00004173"/>
    </source>
</evidence>
<protein>
    <recommendedName>
        <fullName evidence="7">Large ribosomal subunit protein mL44</fullName>
    </recommendedName>
</protein>
<dbReference type="GeneID" id="19970126"/>
<name>W2S6G8_CYPE1</name>
<dbReference type="InterPro" id="IPR044444">
    <property type="entry name" value="Ribosomal_mL44_DSRM_metazoa"/>
</dbReference>
<feature type="domain" description="DRBM" evidence="10">
    <location>
        <begin position="306"/>
        <end position="376"/>
    </location>
</feature>
<dbReference type="VEuPathDB" id="FungiDB:HMPREF1541_02787"/>
<dbReference type="HOGENOM" id="CLU_034765_3_0_1"/>
<evidence type="ECO:0000256" key="4">
    <source>
        <dbReference type="ARBA" id="ARBA00023128"/>
    </source>
</evidence>
<dbReference type="SMART" id="SM00358">
    <property type="entry name" value="DSRM"/>
    <property type="match status" value="1"/>
</dbReference>
<dbReference type="SMART" id="SM00535">
    <property type="entry name" value="RIBOc"/>
    <property type="match status" value="1"/>
</dbReference>
<evidence type="ECO:0000256" key="2">
    <source>
        <dbReference type="ARBA" id="ARBA00022884"/>
    </source>
</evidence>
<keyword evidence="5" id="KW-0687">Ribonucleoprotein</keyword>
<organism evidence="12 13">
    <name type="scientific">Cyphellophora europaea (strain CBS 101466)</name>
    <name type="common">Phialophora europaea</name>
    <dbReference type="NCBI Taxonomy" id="1220924"/>
    <lineage>
        <taxon>Eukaryota</taxon>
        <taxon>Fungi</taxon>
        <taxon>Dikarya</taxon>
        <taxon>Ascomycota</taxon>
        <taxon>Pezizomycotina</taxon>
        <taxon>Eurotiomycetes</taxon>
        <taxon>Chaetothyriomycetidae</taxon>
        <taxon>Chaetothyriales</taxon>
        <taxon>Cyphellophoraceae</taxon>
        <taxon>Cyphellophora</taxon>
    </lineage>
</organism>
<evidence type="ECO:0000256" key="3">
    <source>
        <dbReference type="ARBA" id="ARBA00022980"/>
    </source>
</evidence>
<dbReference type="Proteomes" id="UP000030752">
    <property type="component" value="Unassembled WGS sequence"/>
</dbReference>
<dbReference type="SUPFAM" id="SSF69065">
    <property type="entry name" value="RNase III domain-like"/>
    <property type="match status" value="1"/>
</dbReference>
<dbReference type="EMBL" id="KB822718">
    <property type="protein sequence ID" value="ETN43628.1"/>
    <property type="molecule type" value="Genomic_DNA"/>
</dbReference>